<comment type="function">
    <text evidence="1 13">Transfers the gamma-phosphate of ATP to the 4'-position of a tetraacyldisaccharide 1-phosphate intermediate (termed DS-1-P) to form tetraacyldisaccharide 1,4'-bis-phosphate (lipid IVA).</text>
</comment>
<evidence type="ECO:0000256" key="9">
    <source>
        <dbReference type="ARBA" id="ARBA00022777"/>
    </source>
</evidence>
<keyword evidence="9 13" id="KW-0418">Kinase</keyword>
<dbReference type="STRING" id="1288826.MSNKSG1_07298"/>
<dbReference type="AlphaFoldDB" id="M7DDB2"/>
<dbReference type="GO" id="GO:0005524">
    <property type="term" value="F:ATP binding"/>
    <property type="evidence" value="ECO:0007669"/>
    <property type="project" value="UniProtKB-UniRule"/>
</dbReference>
<keyword evidence="6 13" id="KW-0441">Lipid A biosynthesis</keyword>
<dbReference type="UniPathway" id="UPA00359">
    <property type="reaction ID" value="UER00482"/>
</dbReference>
<keyword evidence="11 13" id="KW-0443">Lipid metabolism</keyword>
<dbReference type="RefSeq" id="WP_008938603.1">
    <property type="nucleotide sequence ID" value="NZ_APAT01000015.1"/>
</dbReference>
<dbReference type="InterPro" id="IPR003758">
    <property type="entry name" value="LpxK"/>
</dbReference>
<keyword evidence="5 13" id="KW-0444">Lipid biosynthesis</keyword>
<evidence type="ECO:0000256" key="4">
    <source>
        <dbReference type="ARBA" id="ARBA00016436"/>
    </source>
</evidence>
<dbReference type="InterPro" id="IPR027417">
    <property type="entry name" value="P-loop_NTPase"/>
</dbReference>
<dbReference type="Pfam" id="PF02606">
    <property type="entry name" value="LpxK"/>
    <property type="match status" value="1"/>
</dbReference>
<comment type="catalytic activity">
    <reaction evidence="13">
        <text>a lipid A disaccharide + ATP = a lipid IVA + ADP + H(+)</text>
        <dbReference type="Rhea" id="RHEA:67840"/>
        <dbReference type="ChEBI" id="CHEBI:15378"/>
        <dbReference type="ChEBI" id="CHEBI:30616"/>
        <dbReference type="ChEBI" id="CHEBI:176343"/>
        <dbReference type="ChEBI" id="CHEBI:176425"/>
        <dbReference type="ChEBI" id="CHEBI:456216"/>
        <dbReference type="EC" id="2.7.1.130"/>
    </reaction>
</comment>
<evidence type="ECO:0000256" key="10">
    <source>
        <dbReference type="ARBA" id="ARBA00022840"/>
    </source>
</evidence>
<dbReference type="NCBIfam" id="TIGR00682">
    <property type="entry name" value="lpxK"/>
    <property type="match status" value="1"/>
</dbReference>
<evidence type="ECO:0000256" key="11">
    <source>
        <dbReference type="ARBA" id="ARBA00023098"/>
    </source>
</evidence>
<dbReference type="EMBL" id="APAT01000015">
    <property type="protein sequence ID" value="EMP55657.1"/>
    <property type="molecule type" value="Genomic_DNA"/>
</dbReference>
<comment type="pathway">
    <text evidence="2 13">Glycolipid biosynthesis; lipid IV(A) biosynthesis; lipid IV(A) from (3R)-3-hydroxytetradecanoyl-[acyl-carrier-protein] and UDP-N-acetyl-alpha-D-glucosamine: step 6/6.</text>
</comment>
<evidence type="ECO:0000256" key="5">
    <source>
        <dbReference type="ARBA" id="ARBA00022516"/>
    </source>
</evidence>
<dbReference type="Proteomes" id="UP000011960">
    <property type="component" value="Unassembled WGS sequence"/>
</dbReference>
<proteinExistence type="inferred from homology"/>
<dbReference type="EC" id="2.7.1.130" evidence="3 13"/>
<evidence type="ECO:0000256" key="7">
    <source>
        <dbReference type="ARBA" id="ARBA00022679"/>
    </source>
</evidence>
<accession>M7DDB2</accession>
<keyword evidence="8 13" id="KW-0547">Nucleotide-binding</keyword>
<evidence type="ECO:0000256" key="1">
    <source>
        <dbReference type="ARBA" id="ARBA00002274"/>
    </source>
</evidence>
<dbReference type="PANTHER" id="PTHR42724:SF1">
    <property type="entry name" value="TETRAACYLDISACCHARIDE 4'-KINASE, MITOCHONDRIAL-RELATED"/>
    <property type="match status" value="1"/>
</dbReference>
<dbReference type="GO" id="GO:0009029">
    <property type="term" value="F:lipid-A 4'-kinase activity"/>
    <property type="evidence" value="ECO:0007669"/>
    <property type="project" value="UniProtKB-UniRule"/>
</dbReference>
<evidence type="ECO:0000256" key="8">
    <source>
        <dbReference type="ARBA" id="ARBA00022741"/>
    </source>
</evidence>
<comment type="similarity">
    <text evidence="13">Belongs to the LpxK family.</text>
</comment>
<keyword evidence="10 13" id="KW-0067">ATP-binding</keyword>
<name>M7DDB2_9GAMM</name>
<dbReference type="OrthoDB" id="9766423at2"/>
<keyword evidence="15" id="KW-1185">Reference proteome</keyword>
<dbReference type="GO" id="GO:0009244">
    <property type="term" value="P:lipopolysaccharide core region biosynthetic process"/>
    <property type="evidence" value="ECO:0007669"/>
    <property type="project" value="TreeGrafter"/>
</dbReference>
<evidence type="ECO:0000256" key="12">
    <source>
        <dbReference type="ARBA" id="ARBA00029757"/>
    </source>
</evidence>
<evidence type="ECO:0000256" key="13">
    <source>
        <dbReference type="HAMAP-Rule" id="MF_00409"/>
    </source>
</evidence>
<keyword evidence="7 13" id="KW-0808">Transferase</keyword>
<evidence type="ECO:0000313" key="15">
    <source>
        <dbReference type="Proteomes" id="UP000011960"/>
    </source>
</evidence>
<evidence type="ECO:0000256" key="3">
    <source>
        <dbReference type="ARBA" id="ARBA00012071"/>
    </source>
</evidence>
<dbReference type="GO" id="GO:0009245">
    <property type="term" value="P:lipid A biosynthetic process"/>
    <property type="evidence" value="ECO:0007669"/>
    <property type="project" value="UniProtKB-UniRule"/>
</dbReference>
<comment type="caution">
    <text evidence="14">The sequence shown here is derived from an EMBL/GenBank/DDBJ whole genome shotgun (WGS) entry which is preliminary data.</text>
</comment>
<protein>
    <recommendedName>
        <fullName evidence="4 13">Tetraacyldisaccharide 4'-kinase</fullName>
        <ecNumber evidence="3 13">2.7.1.130</ecNumber>
    </recommendedName>
    <alternativeName>
        <fullName evidence="12 13">Lipid A 4'-kinase</fullName>
    </alternativeName>
</protein>
<organism evidence="14 15">
    <name type="scientific">Marinobacter santoriniensis NKSG1</name>
    <dbReference type="NCBI Taxonomy" id="1288826"/>
    <lineage>
        <taxon>Bacteria</taxon>
        <taxon>Pseudomonadati</taxon>
        <taxon>Pseudomonadota</taxon>
        <taxon>Gammaproteobacteria</taxon>
        <taxon>Pseudomonadales</taxon>
        <taxon>Marinobacteraceae</taxon>
        <taxon>Marinobacter</taxon>
    </lineage>
</organism>
<dbReference type="GO" id="GO:0005886">
    <property type="term" value="C:plasma membrane"/>
    <property type="evidence" value="ECO:0007669"/>
    <property type="project" value="TreeGrafter"/>
</dbReference>
<evidence type="ECO:0000256" key="6">
    <source>
        <dbReference type="ARBA" id="ARBA00022556"/>
    </source>
</evidence>
<dbReference type="eggNOG" id="COG1663">
    <property type="taxonomic scope" value="Bacteria"/>
</dbReference>
<reference evidence="14 15" key="1">
    <citation type="journal article" date="2013" name="Genome Announc.">
        <title>Genome Sequence of Hydrothermal Arsenic-Respiring Bacterium Marinobacter santoriniensis NKSG1T.</title>
        <authorList>
            <person name="Handley K.M."/>
            <person name="Upton M."/>
            <person name="Beatson S.A."/>
            <person name="Hery M."/>
            <person name="Lloyd J.R."/>
        </authorList>
    </citation>
    <scope>NUCLEOTIDE SEQUENCE [LARGE SCALE GENOMIC DNA]</scope>
    <source>
        <strain evidence="14 15">NKSG1</strain>
    </source>
</reference>
<evidence type="ECO:0000256" key="2">
    <source>
        <dbReference type="ARBA" id="ARBA00004870"/>
    </source>
</evidence>
<dbReference type="SUPFAM" id="SSF52540">
    <property type="entry name" value="P-loop containing nucleoside triphosphate hydrolases"/>
    <property type="match status" value="1"/>
</dbReference>
<gene>
    <name evidence="13" type="primary">lpxK</name>
    <name evidence="14" type="ORF">MSNKSG1_07298</name>
</gene>
<comment type="caution">
    <text evidence="13">Lacks conserved residue(s) required for the propagation of feature annotation.</text>
</comment>
<dbReference type="PANTHER" id="PTHR42724">
    <property type="entry name" value="TETRAACYLDISACCHARIDE 4'-KINASE"/>
    <property type="match status" value="1"/>
</dbReference>
<evidence type="ECO:0000313" key="14">
    <source>
        <dbReference type="EMBL" id="EMP55657.1"/>
    </source>
</evidence>
<dbReference type="HAMAP" id="MF_00409">
    <property type="entry name" value="LpxK"/>
    <property type="match status" value="1"/>
</dbReference>
<dbReference type="PATRIC" id="fig|1288826.3.peg.1423"/>
<sequence>MSSLVDRLWYGEGRPLRWLAPLAWLYRAVAESRRRKAWDRRNASLPVPVVVVGNITAGGTGKSPLTARLVREMRVAGWQPVILSRGYGGKSDHYPLVVDGDTSPSLAGDEPVMLAQATGVPVVVDPQRLRGAEFALSQSLGDVLICDDGLQHYALPRDIELAVFDGARGIGNGALIPVGPLREPVSRLTGVDFVLVNGDGQTDGENRLDSFAGVDHPELFAMRLVPSSLINLATSEQRSPDALCGKKVRAVAGIGNPNRFFETLRALGATVREAPFPDHHDFKPGDLSAGPDEWLVMTAKDAVKCRQFASEQAWYLSVEAELPEAFLQGFLERLRECAEQLMDSNPMRVDHG</sequence>